<dbReference type="EMBL" id="PDWK01000028">
    <property type="protein sequence ID" value="KAF1689060.1"/>
    <property type="molecule type" value="Genomic_DNA"/>
</dbReference>
<proteinExistence type="predicted"/>
<accession>A0A921NVV9</accession>
<reference evidence="1" key="1">
    <citation type="submission" date="2017-10" db="EMBL/GenBank/DDBJ databases">
        <title>Whole genome sequencing of members of genus Pseudoxanthomonas.</title>
        <authorList>
            <person name="Kumar S."/>
            <person name="Bansal K."/>
            <person name="Kaur A."/>
            <person name="Patil P."/>
            <person name="Sharma S."/>
            <person name="Patil P.B."/>
        </authorList>
    </citation>
    <scope>NUCLEOTIDE SEQUENCE</scope>
    <source>
        <strain evidence="1">DSM 22914</strain>
    </source>
</reference>
<protein>
    <submittedName>
        <fullName evidence="1">Phytoene/squalene synthase family protein</fullName>
    </submittedName>
</protein>
<dbReference type="AlphaFoldDB" id="A0A921NVV9"/>
<organism evidence="1 2">
    <name type="scientific">Pseudoxanthomonas taiwanensis</name>
    <dbReference type="NCBI Taxonomy" id="176598"/>
    <lineage>
        <taxon>Bacteria</taxon>
        <taxon>Pseudomonadati</taxon>
        <taxon>Pseudomonadota</taxon>
        <taxon>Gammaproteobacteria</taxon>
        <taxon>Lysobacterales</taxon>
        <taxon>Lysobacteraceae</taxon>
        <taxon>Pseudoxanthomonas</taxon>
    </lineage>
</organism>
<sequence>MSGSEALDSFVDKWRARWPEWQVAGVFVAEEQRRPALAWFAVLQEFDAILNIDGDPLPADAKLGWWATELRDWARHRSRHPLGRVLEPLDAPWERLADAPPDLPAARARPHSLETALAGLAGYARAAAEVEAALFGGPAASERALAAQVLAARLAEAGMAALPETLASAGAGTAAGHEQAQRDWARQLLEAWPRRGGGPVPRRVWAALARERLRQQAVGRLAPGRTPWRTLWQAWRAAALG</sequence>
<dbReference type="RefSeq" id="WP_162124374.1">
    <property type="nucleotide sequence ID" value="NZ_PDWK01000028.1"/>
</dbReference>
<dbReference type="OrthoDB" id="5959054at2"/>
<gene>
    <name evidence="1" type="ORF">CR938_07295</name>
</gene>
<evidence type="ECO:0000313" key="2">
    <source>
        <dbReference type="Proteomes" id="UP000717981"/>
    </source>
</evidence>
<keyword evidence="2" id="KW-1185">Reference proteome</keyword>
<dbReference type="Proteomes" id="UP000717981">
    <property type="component" value="Unassembled WGS sequence"/>
</dbReference>
<name>A0A921NVV9_9GAMM</name>
<comment type="caution">
    <text evidence="1">The sequence shown here is derived from an EMBL/GenBank/DDBJ whole genome shotgun (WGS) entry which is preliminary data.</text>
</comment>
<evidence type="ECO:0000313" key="1">
    <source>
        <dbReference type="EMBL" id="KAF1689060.1"/>
    </source>
</evidence>